<keyword evidence="7" id="KW-1185">Reference proteome</keyword>
<dbReference type="InterPro" id="IPR025997">
    <property type="entry name" value="SBP_2_dom"/>
</dbReference>
<dbReference type="AlphaFoldDB" id="B1ZWL5"/>
<dbReference type="STRING" id="452637.Oter_0048"/>
<dbReference type="GO" id="GO:0030313">
    <property type="term" value="C:cell envelope"/>
    <property type="evidence" value="ECO:0007669"/>
    <property type="project" value="UniProtKB-SubCell"/>
</dbReference>
<evidence type="ECO:0000256" key="3">
    <source>
        <dbReference type="ARBA" id="ARBA00022729"/>
    </source>
</evidence>
<evidence type="ECO:0000313" key="6">
    <source>
        <dbReference type="EMBL" id="ACB73339.1"/>
    </source>
</evidence>
<feature type="chain" id="PRO_5002772794" evidence="4">
    <location>
        <begin position="26"/>
        <end position="314"/>
    </location>
</feature>
<dbReference type="HOGENOM" id="CLU_037628_3_3_0"/>
<dbReference type="eggNOG" id="COG1879">
    <property type="taxonomic scope" value="Bacteria"/>
</dbReference>
<dbReference type="KEGG" id="ote:Oter_0048"/>
<evidence type="ECO:0000256" key="1">
    <source>
        <dbReference type="ARBA" id="ARBA00004196"/>
    </source>
</evidence>
<dbReference type="PANTHER" id="PTHR46847">
    <property type="entry name" value="D-ALLOSE-BINDING PERIPLASMIC PROTEIN-RELATED"/>
    <property type="match status" value="1"/>
</dbReference>
<dbReference type="Pfam" id="PF13407">
    <property type="entry name" value="Peripla_BP_4"/>
    <property type="match status" value="1"/>
</dbReference>
<comment type="subcellular location">
    <subcellularLocation>
        <location evidence="1">Cell envelope</location>
    </subcellularLocation>
</comment>
<dbReference type="EMBL" id="CP001032">
    <property type="protein sequence ID" value="ACB73339.1"/>
    <property type="molecule type" value="Genomic_DNA"/>
</dbReference>
<dbReference type="InterPro" id="IPR028082">
    <property type="entry name" value="Peripla_BP_I"/>
</dbReference>
<dbReference type="GO" id="GO:0030246">
    <property type="term" value="F:carbohydrate binding"/>
    <property type="evidence" value="ECO:0007669"/>
    <property type="project" value="UniProtKB-ARBA"/>
</dbReference>
<evidence type="ECO:0000313" key="7">
    <source>
        <dbReference type="Proteomes" id="UP000007013"/>
    </source>
</evidence>
<reference evidence="6 7" key="1">
    <citation type="journal article" date="2011" name="J. Bacteriol.">
        <title>Genome sequence of the verrucomicrobium Opitutus terrae PB90-1, an abundant inhabitant of rice paddy soil ecosystems.</title>
        <authorList>
            <person name="van Passel M.W."/>
            <person name="Kant R."/>
            <person name="Palva A."/>
            <person name="Copeland A."/>
            <person name="Lucas S."/>
            <person name="Lapidus A."/>
            <person name="Glavina del Rio T."/>
            <person name="Pitluck S."/>
            <person name="Goltsman E."/>
            <person name="Clum A."/>
            <person name="Sun H."/>
            <person name="Schmutz J."/>
            <person name="Larimer F.W."/>
            <person name="Land M.L."/>
            <person name="Hauser L."/>
            <person name="Kyrpides N."/>
            <person name="Mikhailova N."/>
            <person name="Richardson P.P."/>
            <person name="Janssen P.H."/>
            <person name="de Vos W.M."/>
            <person name="Smidt H."/>
        </authorList>
    </citation>
    <scope>NUCLEOTIDE SEQUENCE [LARGE SCALE GENOMIC DNA]</scope>
    <source>
        <strain evidence="7">DSM 11246 / JCM 15787 / PB90-1</strain>
    </source>
</reference>
<protein>
    <submittedName>
        <fullName evidence="6">Putative D-ribose-binding periplasmic protein</fullName>
    </submittedName>
</protein>
<dbReference type="Gene3D" id="3.40.50.2300">
    <property type="match status" value="2"/>
</dbReference>
<dbReference type="Proteomes" id="UP000007013">
    <property type="component" value="Chromosome"/>
</dbReference>
<sequence>MTSPLIRRFAGTVALGVCLASTAAAAPTIGVLLKGRSDFWTAVEKGAVEAAQKEGLEITVKMPLAEADIGIQVQLLNSMVAQGLQAIVIAPDSKDALAAPVAAAIAKGVKVVVLDSPIAGPMPVFVATNHEDAGAAAGKLLTTFVSEEDEVCILKHSQTGVATTLRERSAYNAIHDVYPKMVVHRDIYSGAETGFEVEKAKLVFSQHPDTKAVLCSGTPGTMAMLKVIESQQLGGKVKLVGFGFNLSPTIVAALQNDVMHGWIAQVPKEIGAKGVTMAAALLKGQTVPEQVYCDFVVVTKANLGEPQVQALLQE</sequence>
<gene>
    <name evidence="6" type="ordered locus">Oter_0048</name>
</gene>
<comment type="similarity">
    <text evidence="2">Belongs to the bacterial solute-binding protein 2 family.</text>
</comment>
<evidence type="ECO:0000256" key="2">
    <source>
        <dbReference type="ARBA" id="ARBA00007639"/>
    </source>
</evidence>
<proteinExistence type="inferred from homology"/>
<dbReference type="PANTHER" id="PTHR46847:SF1">
    <property type="entry name" value="D-ALLOSE-BINDING PERIPLASMIC PROTEIN-RELATED"/>
    <property type="match status" value="1"/>
</dbReference>
<evidence type="ECO:0000259" key="5">
    <source>
        <dbReference type="Pfam" id="PF13407"/>
    </source>
</evidence>
<dbReference type="SUPFAM" id="SSF53822">
    <property type="entry name" value="Periplasmic binding protein-like I"/>
    <property type="match status" value="1"/>
</dbReference>
<organism evidence="6 7">
    <name type="scientific">Opitutus terrae (strain DSM 11246 / JCM 15787 / PB90-1)</name>
    <dbReference type="NCBI Taxonomy" id="452637"/>
    <lineage>
        <taxon>Bacteria</taxon>
        <taxon>Pseudomonadati</taxon>
        <taxon>Verrucomicrobiota</taxon>
        <taxon>Opitutia</taxon>
        <taxon>Opitutales</taxon>
        <taxon>Opitutaceae</taxon>
        <taxon>Opitutus</taxon>
    </lineage>
</organism>
<name>B1ZWL5_OPITP</name>
<feature type="signal peptide" evidence="4">
    <location>
        <begin position="1"/>
        <end position="25"/>
    </location>
</feature>
<evidence type="ECO:0000256" key="4">
    <source>
        <dbReference type="SAM" id="SignalP"/>
    </source>
</evidence>
<feature type="domain" description="Periplasmic binding protein" evidence="5">
    <location>
        <begin position="29"/>
        <end position="285"/>
    </location>
</feature>
<accession>B1ZWL5</accession>
<keyword evidence="3 4" id="KW-0732">Signal</keyword>